<dbReference type="Proteomes" id="UP000503840">
    <property type="component" value="Unassembled WGS sequence"/>
</dbReference>
<evidence type="ECO:0000313" key="3">
    <source>
        <dbReference type="EMBL" id="GFM34195.1"/>
    </source>
</evidence>
<evidence type="ECO:0000259" key="2">
    <source>
        <dbReference type="Pfam" id="PF21882"/>
    </source>
</evidence>
<dbReference type="AlphaFoldDB" id="A0A7J0BM10"/>
<dbReference type="RefSeq" id="WP_174405810.1">
    <property type="nucleotide sequence ID" value="NZ_BLVO01000013.1"/>
</dbReference>
<reference evidence="3 4" key="1">
    <citation type="submission" date="2020-05" db="EMBL/GenBank/DDBJ databases">
        <title>Draft genome sequence of Desulfovibrio sp. strain HN2T.</title>
        <authorList>
            <person name="Ueno A."/>
            <person name="Tamazawa S."/>
            <person name="Tamamura S."/>
            <person name="Murakami T."/>
            <person name="Kiyama T."/>
            <person name="Inomata H."/>
            <person name="Amano Y."/>
            <person name="Miyakawa K."/>
            <person name="Tamaki H."/>
            <person name="Naganuma T."/>
            <person name="Kaneko K."/>
        </authorList>
    </citation>
    <scope>NUCLEOTIDE SEQUENCE [LARGE SCALE GENOMIC DNA]</scope>
    <source>
        <strain evidence="3 4">HN2</strain>
    </source>
</reference>
<proteinExistence type="predicted"/>
<organism evidence="3 4">
    <name type="scientific">Desulfovibrio subterraneus</name>
    <dbReference type="NCBI Taxonomy" id="2718620"/>
    <lineage>
        <taxon>Bacteria</taxon>
        <taxon>Pseudomonadati</taxon>
        <taxon>Thermodesulfobacteriota</taxon>
        <taxon>Desulfovibrionia</taxon>
        <taxon>Desulfovibrionales</taxon>
        <taxon>Desulfovibrionaceae</taxon>
        <taxon>Desulfovibrio</taxon>
    </lineage>
</organism>
<feature type="domain" description="Phage tail fibre protein N-terminal" evidence="1">
    <location>
        <begin position="2"/>
        <end position="161"/>
    </location>
</feature>
<comment type="caution">
    <text evidence="3">The sequence shown here is derived from an EMBL/GenBank/DDBJ whole genome shotgun (WGS) entry which is preliminary data.</text>
</comment>
<accession>A0A7J0BM10</accession>
<sequence length="632" mass="66408">MATVITLAGESLIARKQAAGVPLQIDAFVLALVPGLDPDLPVDRSEGKPDAAQIVHTYQIPDEYRGYVNPNQVVYSMLLGSDLGNFSFNWLGLYSSADDVVVAISHLPEMAKWKTDTATNAAGNNLTRNMLLEFSGAQVATGITIQAATWQVDFTARMRGIDERERRSNRDIYGRACFFADAAKVVNNAGAFSLQAGTLYVEGVRAAFAAMPLEAGSLPKKVWLDVGLVQQGADMVADMAVNVLPPEQAAPDYADGVGNARYRVPLAEIAADGTVTDLRRTEGVVTDLVAYLLENGGAKEIKEHLESASPHGLPLAGGEPGQVLIKQEDGSIVWGNMSGVAVGDLCWSSTGKPSPGCVAANVKQKFVRGLYPQLVARVLADGGYLTDEAAWDAEAAAQEGSCGCYALTDTHIILPCYKHYFAAAQDGVAGKEVGDWAGDAIRNITGAVGGGGVEPIAPINAADVAQSGALTLEDPSEVGGGAPSGTGMNTIRFDASRVVPTADENRPKTVYLLPCIKVADVAVNAAQVDLLALAAQVAQINGDKVDRSEWVELVPDAVFKRPDGIIEQYGEVALPATTNVVVTLPVTFPNKIIDADFSFSTTSSIGLMGKTVSSITLRAGGAGTAYWRAIGR</sequence>
<name>A0A7J0BM10_9BACT</name>
<gene>
    <name evidence="3" type="ORF">DSM101010T_25600</name>
</gene>
<keyword evidence="4" id="KW-1185">Reference proteome</keyword>
<evidence type="ECO:0000313" key="4">
    <source>
        <dbReference type="Proteomes" id="UP000503840"/>
    </source>
</evidence>
<protein>
    <submittedName>
        <fullName evidence="3">Uncharacterized protein</fullName>
    </submittedName>
</protein>
<dbReference type="InterPro" id="IPR022225">
    <property type="entry name" value="Phage_tail_fibre_N"/>
</dbReference>
<dbReference type="Pfam" id="PF21882">
    <property type="entry name" value="Gp53-like_C"/>
    <property type="match status" value="1"/>
</dbReference>
<dbReference type="Pfam" id="PF12571">
    <property type="entry name" value="Phage_tail_fib"/>
    <property type="match status" value="1"/>
</dbReference>
<dbReference type="InterPro" id="IPR054075">
    <property type="entry name" value="Gp53-like_C"/>
</dbReference>
<feature type="domain" description="Putative tail fiber protein gp53-like C-terminal" evidence="2">
    <location>
        <begin position="560"/>
        <end position="632"/>
    </location>
</feature>
<dbReference type="EMBL" id="BLVO01000013">
    <property type="protein sequence ID" value="GFM34195.1"/>
    <property type="molecule type" value="Genomic_DNA"/>
</dbReference>
<evidence type="ECO:0000259" key="1">
    <source>
        <dbReference type="Pfam" id="PF12571"/>
    </source>
</evidence>